<evidence type="ECO:0000313" key="4">
    <source>
        <dbReference type="Proteomes" id="UP000249390"/>
    </source>
</evidence>
<dbReference type="SUPFAM" id="SSF55961">
    <property type="entry name" value="Bet v1-like"/>
    <property type="match status" value="1"/>
</dbReference>
<dbReference type="CDD" id="cd07816">
    <property type="entry name" value="Bet_v1-like"/>
    <property type="match status" value="1"/>
</dbReference>
<dbReference type="InterPro" id="IPR000916">
    <property type="entry name" value="Bet_v_I/MLP"/>
</dbReference>
<dbReference type="GO" id="GO:0006952">
    <property type="term" value="P:defense response"/>
    <property type="evidence" value="ECO:0007669"/>
    <property type="project" value="InterPro"/>
</dbReference>
<reference evidence="3 4" key="1">
    <citation type="submission" date="2018-06" db="EMBL/GenBank/DDBJ databases">
        <title>The Genome of Cuscuta australis (Dodder) Provides Insight into the Evolution of Plant Parasitism.</title>
        <authorList>
            <person name="Liu H."/>
        </authorList>
    </citation>
    <scope>NUCLEOTIDE SEQUENCE [LARGE SCALE GENOMIC DNA]</scope>
    <source>
        <strain evidence="4">cv. Yunnan</strain>
        <tissue evidence="3">Vines</tissue>
    </source>
</reference>
<accession>A0A328D6Q6</accession>
<dbReference type="InterPro" id="IPR024949">
    <property type="entry name" value="Bet_v_I_allergen"/>
</dbReference>
<dbReference type="InterPro" id="IPR051761">
    <property type="entry name" value="MLP-like_ligand-binding"/>
</dbReference>
<proteinExistence type="inferred from homology"/>
<comment type="similarity">
    <text evidence="1">Belongs to the BetVI family.</text>
</comment>
<dbReference type="Pfam" id="PF00407">
    <property type="entry name" value="Bet_v_1"/>
    <property type="match status" value="1"/>
</dbReference>
<dbReference type="Proteomes" id="UP000249390">
    <property type="component" value="Unassembled WGS sequence"/>
</dbReference>
<dbReference type="EMBL" id="NQVE01000195">
    <property type="protein sequence ID" value="RAL40029.1"/>
    <property type="molecule type" value="Genomic_DNA"/>
</dbReference>
<dbReference type="InterPro" id="IPR023393">
    <property type="entry name" value="START-like_dom_sf"/>
</dbReference>
<dbReference type="AlphaFoldDB" id="A0A328D6Q6"/>
<name>A0A328D6Q6_9ASTE</name>
<evidence type="ECO:0000259" key="2">
    <source>
        <dbReference type="SMART" id="SM01037"/>
    </source>
</evidence>
<feature type="domain" description="Bet v I/Major latex protein" evidence="2">
    <location>
        <begin position="2"/>
        <end position="152"/>
    </location>
</feature>
<evidence type="ECO:0000256" key="1">
    <source>
        <dbReference type="ARBA" id="ARBA00009744"/>
    </source>
</evidence>
<dbReference type="GO" id="GO:0010427">
    <property type="term" value="F:abscisic acid binding"/>
    <property type="evidence" value="ECO:0007669"/>
    <property type="project" value="InterPro"/>
</dbReference>
<gene>
    <name evidence="3" type="ORF">DM860_008169</name>
</gene>
<comment type="caution">
    <text evidence="3">The sequence shown here is derived from an EMBL/GenBank/DDBJ whole genome shotgun (WGS) entry which is preliminary data.</text>
</comment>
<dbReference type="FunFam" id="3.30.530.20:FF:000007">
    <property type="entry name" value="Major pollen allergen Bet v 1-A"/>
    <property type="match status" value="1"/>
</dbReference>
<protein>
    <recommendedName>
        <fullName evidence="2">Bet v I/Major latex protein domain-containing protein</fullName>
    </recommendedName>
</protein>
<dbReference type="Gene3D" id="3.30.530.20">
    <property type="match status" value="1"/>
</dbReference>
<dbReference type="PANTHER" id="PTHR31907">
    <property type="entry name" value="MLP-LIKE PROTEIN 423"/>
    <property type="match status" value="1"/>
</dbReference>
<evidence type="ECO:0000313" key="3">
    <source>
        <dbReference type="EMBL" id="RAL40029.1"/>
    </source>
</evidence>
<dbReference type="GO" id="GO:0009738">
    <property type="term" value="P:abscisic acid-activated signaling pathway"/>
    <property type="evidence" value="ECO:0007669"/>
    <property type="project" value="InterPro"/>
</dbReference>
<sequence length="152" mass="16664">MAAAGKIEVEVEVAVGADKLWESIKDSVNIFPKAFPKQYKSIEVLEGDGKSAGSLRLVKYAEGTPLVTFSKEKIESVDDEKKALSYNVIEGEILQAYKNFKASLSVAPKGDDVSLVTWRGDFEKASDEVPEPVFIKDAAVKTFKDLEAYLKA</sequence>
<dbReference type="PRINTS" id="PR00634">
    <property type="entry name" value="BETALLERGEN"/>
</dbReference>
<dbReference type="SMART" id="SM01037">
    <property type="entry name" value="Bet_v_1"/>
    <property type="match status" value="1"/>
</dbReference>
<organism evidence="3 4">
    <name type="scientific">Cuscuta australis</name>
    <dbReference type="NCBI Taxonomy" id="267555"/>
    <lineage>
        <taxon>Eukaryota</taxon>
        <taxon>Viridiplantae</taxon>
        <taxon>Streptophyta</taxon>
        <taxon>Embryophyta</taxon>
        <taxon>Tracheophyta</taxon>
        <taxon>Spermatophyta</taxon>
        <taxon>Magnoliopsida</taxon>
        <taxon>eudicotyledons</taxon>
        <taxon>Gunneridae</taxon>
        <taxon>Pentapetalae</taxon>
        <taxon>asterids</taxon>
        <taxon>lamiids</taxon>
        <taxon>Solanales</taxon>
        <taxon>Convolvulaceae</taxon>
        <taxon>Cuscuteae</taxon>
        <taxon>Cuscuta</taxon>
        <taxon>Cuscuta subgen. Grammica</taxon>
        <taxon>Cuscuta sect. Cleistogrammica</taxon>
    </lineage>
</organism>
<keyword evidence="4" id="KW-1185">Reference proteome</keyword>
<dbReference type="GO" id="GO:0038023">
    <property type="term" value="F:signaling receptor activity"/>
    <property type="evidence" value="ECO:0007669"/>
    <property type="project" value="InterPro"/>
</dbReference>
<dbReference type="GO" id="GO:0004864">
    <property type="term" value="F:protein phosphatase inhibitor activity"/>
    <property type="evidence" value="ECO:0007669"/>
    <property type="project" value="InterPro"/>
</dbReference>